<feature type="region of interest" description="Disordered" evidence="1">
    <location>
        <begin position="20"/>
        <end position="59"/>
    </location>
</feature>
<evidence type="ECO:0000313" key="3">
    <source>
        <dbReference type="Proteomes" id="UP001346869"/>
    </source>
</evidence>
<feature type="compositionally biased region" description="Polar residues" evidence="1">
    <location>
        <begin position="31"/>
        <end position="49"/>
    </location>
</feature>
<keyword evidence="3" id="KW-1185">Reference proteome</keyword>
<organism evidence="2 3">
    <name type="scientific">Eleginops maclovinus</name>
    <name type="common">Patagonian blennie</name>
    <name type="synonym">Eleginus maclovinus</name>
    <dbReference type="NCBI Taxonomy" id="56733"/>
    <lineage>
        <taxon>Eukaryota</taxon>
        <taxon>Metazoa</taxon>
        <taxon>Chordata</taxon>
        <taxon>Craniata</taxon>
        <taxon>Vertebrata</taxon>
        <taxon>Euteleostomi</taxon>
        <taxon>Actinopterygii</taxon>
        <taxon>Neopterygii</taxon>
        <taxon>Teleostei</taxon>
        <taxon>Neoteleostei</taxon>
        <taxon>Acanthomorphata</taxon>
        <taxon>Eupercaria</taxon>
        <taxon>Perciformes</taxon>
        <taxon>Notothenioidei</taxon>
        <taxon>Eleginopidae</taxon>
        <taxon>Eleginops</taxon>
    </lineage>
</organism>
<reference evidence="2 3" key="2">
    <citation type="journal article" date="2023" name="Mol. Biol. Evol.">
        <title>Genomics of Secondarily Temperate Adaptation in the Only Non-Antarctic Icefish.</title>
        <authorList>
            <person name="Rivera-Colon A.G."/>
            <person name="Rayamajhi N."/>
            <person name="Minhas B.F."/>
            <person name="Madrigal G."/>
            <person name="Bilyk K.T."/>
            <person name="Yoon V."/>
            <person name="Hune M."/>
            <person name="Gregory S."/>
            <person name="Cheng C.H.C."/>
            <person name="Catchen J.M."/>
        </authorList>
    </citation>
    <scope>NUCLEOTIDE SEQUENCE [LARGE SCALE GENOMIC DNA]</scope>
    <source>
        <strain evidence="2">JMC-PN-2008</strain>
    </source>
</reference>
<proteinExistence type="predicted"/>
<dbReference type="Proteomes" id="UP001346869">
    <property type="component" value="Unassembled WGS sequence"/>
</dbReference>
<sequence>MSHMFMCTFAVIRGYKAQQQSDRRSFRRSGVSGNKQRSLVPSQTVSPSSGDEGALQQHPSSQEFKLNLYVHVCSSSYSHHCLLAL</sequence>
<gene>
    <name evidence="2" type="ORF">PBY51_006562</name>
</gene>
<protein>
    <submittedName>
        <fullName evidence="2">Uncharacterized protein</fullName>
    </submittedName>
</protein>
<evidence type="ECO:0000313" key="2">
    <source>
        <dbReference type="EMBL" id="KAK5852716.1"/>
    </source>
</evidence>
<accession>A0AAN8A4U2</accession>
<comment type="caution">
    <text evidence="2">The sequence shown here is derived from an EMBL/GenBank/DDBJ whole genome shotgun (WGS) entry which is preliminary data.</text>
</comment>
<dbReference type="EMBL" id="JAUZQC010000020">
    <property type="protein sequence ID" value="KAK5852716.1"/>
    <property type="molecule type" value="Genomic_DNA"/>
</dbReference>
<reference evidence="2 3" key="1">
    <citation type="journal article" date="2023" name="Genes (Basel)">
        <title>Chromosome-Level Genome Assembly and Circadian Gene Repertoire of the Patagonia Blennie Eleginops maclovinus-The Closest Ancestral Proxy of Antarctic Cryonotothenioids.</title>
        <authorList>
            <person name="Cheng C.C."/>
            <person name="Rivera-Colon A.G."/>
            <person name="Minhas B.F."/>
            <person name="Wilson L."/>
            <person name="Rayamajhi N."/>
            <person name="Vargas-Chacoff L."/>
            <person name="Catchen J.M."/>
        </authorList>
    </citation>
    <scope>NUCLEOTIDE SEQUENCE [LARGE SCALE GENOMIC DNA]</scope>
    <source>
        <strain evidence="2">JMC-PN-2008</strain>
    </source>
</reference>
<dbReference type="AlphaFoldDB" id="A0AAN8A4U2"/>
<name>A0AAN8A4U2_ELEMC</name>
<evidence type="ECO:0000256" key="1">
    <source>
        <dbReference type="SAM" id="MobiDB-lite"/>
    </source>
</evidence>